<evidence type="ECO:0000256" key="3">
    <source>
        <dbReference type="ARBA" id="ARBA00022679"/>
    </source>
</evidence>
<feature type="domain" description="Protein kinase" evidence="9">
    <location>
        <begin position="1"/>
        <end position="155"/>
    </location>
</feature>
<evidence type="ECO:0000256" key="5">
    <source>
        <dbReference type="ARBA" id="ARBA00022777"/>
    </source>
</evidence>
<keyword evidence="6" id="KW-0067">ATP-binding</keyword>
<reference evidence="10 11" key="1">
    <citation type="submission" date="2019-06" db="EMBL/GenBank/DDBJ databases">
        <title>Tsukamurella conjunctivitidis sp. nov., Tsukamurella assacharolytica sp. nov. and Tsukamurella sputae sp. nov. isolated from patients with conjunctivitis, bacteraemia (lymphoma) and respiratory infection (sputum) in Hong Kong.</title>
        <authorList>
            <person name="Teng J.L.L."/>
            <person name="Lee H.H."/>
            <person name="Fong J.Y.H."/>
            <person name="Fok K.M.N."/>
            <person name="Lau S.K.P."/>
            <person name="Woo P.C.Y."/>
        </authorList>
    </citation>
    <scope>NUCLEOTIDE SEQUENCE [LARGE SCALE GENOMIC DNA]</scope>
    <source>
        <strain evidence="10 11">HKU71</strain>
    </source>
</reference>
<keyword evidence="11" id="KW-1185">Reference proteome</keyword>
<dbReference type="PANTHER" id="PTHR43289:SF6">
    <property type="entry name" value="SERINE_THREONINE-PROTEIN KINASE NEKL-3"/>
    <property type="match status" value="1"/>
</dbReference>
<keyword evidence="3" id="KW-0808">Transferase</keyword>
<sequence length="407" mass="40746">MPSTGRGPSRLTHRDVKPGNILLAAVRPGRPVDVKLVDFGIAKASDEASSLTGTGMAVGTMAYLAPEVIEGNPIDNRADEYALACTAFELLTGGPPFGPGSPSSVMMAHLSAPVPDPASRLAGLPPGLAAVFARAMAKQPHDRYADNAEFARAFRAALVAARPDGRPTVGPTSPHRPPMPAAATTIRPTPPPTPIPAYASPATPAPTGPGGTEPQGNGRVIALAALVAVLVVALLAVGYFALVRGSDSTAAAPTTGPAPTTAEAPTTGAPAVVPSSTAPVGASDSPPAPTVPGTDAYGFVGSPARCAGGETLELAMLTSGAGSGSRVVICSSGGTYTYRGARASGDNSGLTLPATNTGPGVYRARNTNAQGEARNDTIYTVTGSGLNIARGDGRPVASEPARLVWTR</sequence>
<dbReference type="Proteomes" id="UP000317291">
    <property type="component" value="Unassembled WGS sequence"/>
</dbReference>
<keyword evidence="8" id="KW-0812">Transmembrane</keyword>
<keyword evidence="4" id="KW-0547">Nucleotide-binding</keyword>
<feature type="compositionally biased region" description="Low complexity" evidence="7">
    <location>
        <begin position="249"/>
        <end position="271"/>
    </location>
</feature>
<name>A0A5C5RBI0_9ACTN</name>
<evidence type="ECO:0000256" key="2">
    <source>
        <dbReference type="ARBA" id="ARBA00022527"/>
    </source>
</evidence>
<feature type="transmembrane region" description="Helical" evidence="8">
    <location>
        <begin position="220"/>
        <end position="242"/>
    </location>
</feature>
<keyword evidence="2" id="KW-0723">Serine/threonine-protein kinase</keyword>
<keyword evidence="8" id="KW-0472">Membrane</keyword>
<evidence type="ECO:0000256" key="7">
    <source>
        <dbReference type="SAM" id="MobiDB-lite"/>
    </source>
</evidence>
<dbReference type="SMART" id="SM00220">
    <property type="entry name" value="S_TKc"/>
    <property type="match status" value="1"/>
</dbReference>
<dbReference type="GO" id="GO:0004674">
    <property type="term" value="F:protein serine/threonine kinase activity"/>
    <property type="evidence" value="ECO:0007669"/>
    <property type="project" value="UniProtKB-KW"/>
</dbReference>
<gene>
    <name evidence="10" type="ORF">FK529_08040</name>
</gene>
<proteinExistence type="predicted"/>
<dbReference type="GO" id="GO:0005524">
    <property type="term" value="F:ATP binding"/>
    <property type="evidence" value="ECO:0007669"/>
    <property type="project" value="UniProtKB-KW"/>
</dbReference>
<dbReference type="InterPro" id="IPR011009">
    <property type="entry name" value="Kinase-like_dom_sf"/>
</dbReference>
<evidence type="ECO:0000256" key="6">
    <source>
        <dbReference type="ARBA" id="ARBA00022840"/>
    </source>
</evidence>
<keyword evidence="5 10" id="KW-0418">Kinase</keyword>
<comment type="caution">
    <text evidence="10">The sequence shown here is derived from an EMBL/GenBank/DDBJ whole genome shotgun (WGS) entry which is preliminary data.</text>
</comment>
<evidence type="ECO:0000256" key="8">
    <source>
        <dbReference type="SAM" id="Phobius"/>
    </source>
</evidence>
<evidence type="ECO:0000256" key="1">
    <source>
        <dbReference type="ARBA" id="ARBA00012513"/>
    </source>
</evidence>
<evidence type="ECO:0000313" key="11">
    <source>
        <dbReference type="Proteomes" id="UP000317291"/>
    </source>
</evidence>
<dbReference type="PROSITE" id="PS00108">
    <property type="entry name" value="PROTEIN_KINASE_ST"/>
    <property type="match status" value="1"/>
</dbReference>
<dbReference type="AlphaFoldDB" id="A0A5C5RBI0"/>
<dbReference type="InterPro" id="IPR008271">
    <property type="entry name" value="Ser/Thr_kinase_AS"/>
</dbReference>
<evidence type="ECO:0000256" key="4">
    <source>
        <dbReference type="ARBA" id="ARBA00022741"/>
    </source>
</evidence>
<dbReference type="RefSeq" id="WP_146560455.1">
    <property type="nucleotide sequence ID" value="NZ_VIGW01000003.1"/>
</dbReference>
<dbReference type="SUPFAM" id="SSF56112">
    <property type="entry name" value="Protein kinase-like (PK-like)"/>
    <property type="match status" value="1"/>
</dbReference>
<dbReference type="PANTHER" id="PTHR43289">
    <property type="entry name" value="MITOGEN-ACTIVATED PROTEIN KINASE KINASE KINASE 20-RELATED"/>
    <property type="match status" value="1"/>
</dbReference>
<dbReference type="InterPro" id="IPR000719">
    <property type="entry name" value="Prot_kinase_dom"/>
</dbReference>
<protein>
    <recommendedName>
        <fullName evidence="1">non-specific serine/threonine protein kinase</fullName>
        <ecNumber evidence="1">2.7.11.1</ecNumber>
    </recommendedName>
</protein>
<organism evidence="10 11">
    <name type="scientific">Tsukamurella asaccharolytica</name>
    <dbReference type="NCBI Taxonomy" id="2592067"/>
    <lineage>
        <taxon>Bacteria</taxon>
        <taxon>Bacillati</taxon>
        <taxon>Actinomycetota</taxon>
        <taxon>Actinomycetes</taxon>
        <taxon>Mycobacteriales</taxon>
        <taxon>Tsukamurellaceae</taxon>
        <taxon>Tsukamurella</taxon>
    </lineage>
</organism>
<dbReference type="PROSITE" id="PS50011">
    <property type="entry name" value="PROTEIN_KINASE_DOM"/>
    <property type="match status" value="1"/>
</dbReference>
<dbReference type="OrthoDB" id="5622056at2"/>
<accession>A0A5C5RBI0</accession>
<dbReference type="Pfam" id="PF00069">
    <property type="entry name" value="Pkinase"/>
    <property type="match status" value="1"/>
</dbReference>
<evidence type="ECO:0000259" key="9">
    <source>
        <dbReference type="PROSITE" id="PS50011"/>
    </source>
</evidence>
<feature type="region of interest" description="Disordered" evidence="7">
    <location>
        <begin position="163"/>
        <end position="213"/>
    </location>
</feature>
<dbReference type="EMBL" id="VIGW01000003">
    <property type="protein sequence ID" value="TWS20076.1"/>
    <property type="molecule type" value="Genomic_DNA"/>
</dbReference>
<dbReference type="EC" id="2.7.11.1" evidence="1"/>
<feature type="region of interest" description="Disordered" evidence="7">
    <location>
        <begin position="248"/>
        <end position="294"/>
    </location>
</feature>
<evidence type="ECO:0000313" key="10">
    <source>
        <dbReference type="EMBL" id="TWS20076.1"/>
    </source>
</evidence>
<dbReference type="CDD" id="cd14014">
    <property type="entry name" value="STKc_PknB_like"/>
    <property type="match status" value="1"/>
</dbReference>
<dbReference type="Gene3D" id="1.10.510.10">
    <property type="entry name" value="Transferase(Phosphotransferase) domain 1"/>
    <property type="match status" value="1"/>
</dbReference>
<keyword evidence="8" id="KW-1133">Transmembrane helix</keyword>